<dbReference type="InterPro" id="IPR013083">
    <property type="entry name" value="Znf_RING/FYVE/PHD"/>
</dbReference>
<name>A0A0N5D1N1_THECL</name>
<dbReference type="WBParaSite" id="TCLT_0000676501-mRNA-1">
    <property type="protein sequence ID" value="TCLT_0000676501-mRNA-1"/>
    <property type="gene ID" value="TCLT_0000676501"/>
</dbReference>
<evidence type="ECO:0000313" key="6">
    <source>
        <dbReference type="EMBL" id="VDN04141.1"/>
    </source>
</evidence>
<protein>
    <submittedName>
        <fullName evidence="8">RING-type domain-containing protein</fullName>
    </submittedName>
</protein>
<keyword evidence="2" id="KW-0862">Zinc</keyword>
<evidence type="ECO:0000256" key="3">
    <source>
        <dbReference type="PROSITE-ProRule" id="PRU00175"/>
    </source>
</evidence>
<keyword evidence="7" id="KW-1185">Reference proteome</keyword>
<dbReference type="Gene3D" id="3.30.40.10">
    <property type="entry name" value="Zinc/RING finger domain, C3HC4 (zinc finger)"/>
    <property type="match status" value="1"/>
</dbReference>
<dbReference type="AlphaFoldDB" id="A0A0N5D1N1"/>
<dbReference type="Pfam" id="PF13639">
    <property type="entry name" value="zf-RING_2"/>
    <property type="match status" value="1"/>
</dbReference>
<dbReference type="GO" id="GO:0016567">
    <property type="term" value="P:protein ubiquitination"/>
    <property type="evidence" value="ECO:0007669"/>
    <property type="project" value="InterPro"/>
</dbReference>
<dbReference type="SMART" id="SM00184">
    <property type="entry name" value="RING"/>
    <property type="match status" value="1"/>
</dbReference>
<evidence type="ECO:0000259" key="5">
    <source>
        <dbReference type="PROSITE" id="PS50089"/>
    </source>
</evidence>
<dbReference type="GO" id="GO:0004842">
    <property type="term" value="F:ubiquitin-protein transferase activity"/>
    <property type="evidence" value="ECO:0007669"/>
    <property type="project" value="InterPro"/>
</dbReference>
<organism evidence="8">
    <name type="scientific">Thelazia callipaeda</name>
    <name type="common">Oriental eyeworm</name>
    <name type="synonym">Parasitic nematode</name>
    <dbReference type="NCBI Taxonomy" id="103827"/>
    <lineage>
        <taxon>Eukaryota</taxon>
        <taxon>Metazoa</taxon>
        <taxon>Ecdysozoa</taxon>
        <taxon>Nematoda</taxon>
        <taxon>Chromadorea</taxon>
        <taxon>Rhabditida</taxon>
        <taxon>Spirurina</taxon>
        <taxon>Spiruromorpha</taxon>
        <taxon>Thelazioidea</taxon>
        <taxon>Thelaziidae</taxon>
        <taxon>Thelazia</taxon>
    </lineage>
</organism>
<keyword evidence="1 3" id="KW-0863">Zinc-finger</keyword>
<evidence type="ECO:0000256" key="1">
    <source>
        <dbReference type="ARBA" id="ARBA00022771"/>
    </source>
</evidence>
<feature type="coiled-coil region" evidence="4">
    <location>
        <begin position="217"/>
        <end position="265"/>
    </location>
</feature>
<dbReference type="GO" id="GO:0036297">
    <property type="term" value="P:interstrand cross-link repair"/>
    <property type="evidence" value="ECO:0007669"/>
    <property type="project" value="InterPro"/>
</dbReference>
<keyword evidence="1 3" id="KW-0479">Metal-binding</keyword>
<dbReference type="PANTHER" id="PTHR16047:SF7">
    <property type="entry name" value="E3 UBIQUITIN-PROTEIN LIGASE RFWD3"/>
    <property type="match status" value="1"/>
</dbReference>
<accession>A0A0N5D1N1</accession>
<evidence type="ECO:0000256" key="2">
    <source>
        <dbReference type="ARBA" id="ARBA00022833"/>
    </source>
</evidence>
<reference evidence="6 7" key="2">
    <citation type="submission" date="2018-11" db="EMBL/GenBank/DDBJ databases">
        <authorList>
            <consortium name="Pathogen Informatics"/>
        </authorList>
    </citation>
    <scope>NUCLEOTIDE SEQUENCE [LARGE SCALE GENOMIC DNA]</scope>
</reference>
<feature type="coiled-coil region" evidence="4">
    <location>
        <begin position="140"/>
        <end position="167"/>
    </location>
</feature>
<dbReference type="PANTHER" id="PTHR16047">
    <property type="entry name" value="RFWD3 PROTEIN"/>
    <property type="match status" value="1"/>
</dbReference>
<sequence length="406" mass="46507">MDRTVQRPQCPICLQWIKLSEASALNCGHLFHFPCIMNWVTSWSNCPVCRKEIVNEDQVIRQLFFQVDDTSYSDHDYQIYSLWTKVRLYYIGSTKHAPQIVNAGMILPLIMIEDISEELKISCDTNATLRADDKKHCVRYNQLKSELQEERETSTLLKKTVQDLETKVEHTNKELKLCKKGLQASEFYQILSSQNENPLPEMDKYVGEHGIEVSEFISLLRAQLSCARNTIADQKKEMEEMKKSKDALQEKLDAITESATVVKEEADPVSLMPSEEILRAMIERVIAHSAKDDLLFRRDDSCFAVSDWTFENDGKTVQSCGTGQRTAQVRKETSAMGQGNSREPPDFNSVHEVIQPKLGSRLHITYCELSNAHDGRSENEREWDLGLPVGRQFPSAAYKNLYQLML</sequence>
<dbReference type="OrthoDB" id="5829718at2759"/>
<dbReference type="STRING" id="103827.A0A0N5D1N1"/>
<proteinExistence type="predicted"/>
<reference evidence="8" key="1">
    <citation type="submission" date="2017-02" db="UniProtKB">
        <authorList>
            <consortium name="WormBaseParasite"/>
        </authorList>
    </citation>
    <scope>IDENTIFICATION</scope>
</reference>
<keyword evidence="4" id="KW-0175">Coiled coil</keyword>
<dbReference type="EMBL" id="UYYF01004441">
    <property type="protein sequence ID" value="VDN04141.1"/>
    <property type="molecule type" value="Genomic_DNA"/>
</dbReference>
<evidence type="ECO:0000313" key="8">
    <source>
        <dbReference type="WBParaSite" id="TCLT_0000676501-mRNA-1"/>
    </source>
</evidence>
<dbReference type="Proteomes" id="UP000276776">
    <property type="component" value="Unassembled WGS sequence"/>
</dbReference>
<evidence type="ECO:0000256" key="4">
    <source>
        <dbReference type="SAM" id="Coils"/>
    </source>
</evidence>
<dbReference type="PROSITE" id="PS50089">
    <property type="entry name" value="ZF_RING_2"/>
    <property type="match status" value="1"/>
</dbReference>
<dbReference type="GO" id="GO:0005634">
    <property type="term" value="C:nucleus"/>
    <property type="evidence" value="ECO:0007669"/>
    <property type="project" value="InterPro"/>
</dbReference>
<dbReference type="SUPFAM" id="SSF57850">
    <property type="entry name" value="RING/U-box"/>
    <property type="match status" value="1"/>
</dbReference>
<feature type="domain" description="RING-type" evidence="5">
    <location>
        <begin position="10"/>
        <end position="50"/>
    </location>
</feature>
<dbReference type="InterPro" id="IPR001841">
    <property type="entry name" value="Znf_RING"/>
</dbReference>
<evidence type="ECO:0000313" key="7">
    <source>
        <dbReference type="Proteomes" id="UP000276776"/>
    </source>
</evidence>
<dbReference type="InterPro" id="IPR037381">
    <property type="entry name" value="RFWD3"/>
</dbReference>
<dbReference type="GO" id="GO:0008270">
    <property type="term" value="F:zinc ion binding"/>
    <property type="evidence" value="ECO:0007669"/>
    <property type="project" value="UniProtKB-KW"/>
</dbReference>
<gene>
    <name evidence="6" type="ORF">TCLT_LOCUS6754</name>
</gene>